<organism evidence="1 2">
    <name type="scientific">Gemmatimonas groenlandica</name>
    <dbReference type="NCBI Taxonomy" id="2732249"/>
    <lineage>
        <taxon>Bacteria</taxon>
        <taxon>Pseudomonadati</taxon>
        <taxon>Gemmatimonadota</taxon>
        <taxon>Gemmatimonadia</taxon>
        <taxon>Gemmatimonadales</taxon>
        <taxon>Gemmatimonadaceae</taxon>
        <taxon>Gemmatimonas</taxon>
    </lineage>
</organism>
<protein>
    <submittedName>
        <fullName evidence="1">Uncharacterized protein</fullName>
    </submittedName>
</protein>
<gene>
    <name evidence="1" type="ORF">HKW67_20995</name>
</gene>
<keyword evidence="2" id="KW-1185">Reference proteome</keyword>
<reference evidence="1 2" key="1">
    <citation type="submission" date="2020-05" db="EMBL/GenBank/DDBJ databases">
        <title>Complete genome sequence of Gemmatimonas greenlandica TET16.</title>
        <authorList>
            <person name="Zeng Y."/>
        </authorList>
    </citation>
    <scope>NUCLEOTIDE SEQUENCE [LARGE SCALE GENOMIC DNA]</scope>
    <source>
        <strain evidence="1 2">TET16</strain>
    </source>
</reference>
<dbReference type="KEGG" id="ggr:HKW67_20995"/>
<name>A0A6M4IY71_9BACT</name>
<dbReference type="AlphaFoldDB" id="A0A6M4IY71"/>
<evidence type="ECO:0000313" key="2">
    <source>
        <dbReference type="Proteomes" id="UP000500938"/>
    </source>
</evidence>
<accession>A0A6M4IY71</accession>
<sequence length="131" mass="14765">MSDVLQEFSFVDRGRTFQCRVAASRVTGPDPWWWFEVSTEQHQRHAPFRADPDDTLEVVQQRMVAYYDNLLERRAAPVVKKWSRPAPQAAAATSDEGSDVIEMDAETEEVVAEIEEEIAELPGDDDDAPAA</sequence>
<evidence type="ECO:0000313" key="1">
    <source>
        <dbReference type="EMBL" id="QJR37822.1"/>
    </source>
</evidence>
<proteinExistence type="predicted"/>
<dbReference type="RefSeq" id="WP_171227258.1">
    <property type="nucleotide sequence ID" value="NZ_CP053085.1"/>
</dbReference>
<dbReference type="Proteomes" id="UP000500938">
    <property type="component" value="Chromosome"/>
</dbReference>
<dbReference type="EMBL" id="CP053085">
    <property type="protein sequence ID" value="QJR37822.1"/>
    <property type="molecule type" value="Genomic_DNA"/>
</dbReference>